<keyword evidence="2" id="KW-0449">Lipoprotein</keyword>
<evidence type="ECO:0000256" key="1">
    <source>
        <dbReference type="SAM" id="MobiDB-lite"/>
    </source>
</evidence>
<accession>A0A380GYV0</accession>
<feature type="compositionally biased region" description="Basic and acidic residues" evidence="1">
    <location>
        <begin position="19"/>
        <end position="29"/>
    </location>
</feature>
<evidence type="ECO:0000313" key="3">
    <source>
        <dbReference type="Proteomes" id="UP000255425"/>
    </source>
</evidence>
<proteinExistence type="predicted"/>
<name>A0A380GYV0_9STAP</name>
<dbReference type="Proteomes" id="UP000255425">
    <property type="component" value="Unassembled WGS sequence"/>
</dbReference>
<gene>
    <name evidence="2" type="ORF">NCTC11807_00130</name>
</gene>
<reference evidence="2 3" key="1">
    <citation type="submission" date="2018-06" db="EMBL/GenBank/DDBJ databases">
        <authorList>
            <consortium name="Pathogen Informatics"/>
            <person name="Doyle S."/>
        </authorList>
    </citation>
    <scope>NUCLEOTIDE SEQUENCE [LARGE SCALE GENOMIC DNA]</scope>
    <source>
        <strain evidence="2 3">NCTC11807</strain>
    </source>
</reference>
<dbReference type="AlphaFoldDB" id="A0A380GYV0"/>
<sequence length="56" mass="6290">MKKVLALLFASTLVLGACDDKNDDSKKESSSNSTDNVSVEKYEKKVKQQRNSRKIN</sequence>
<feature type="region of interest" description="Disordered" evidence="1">
    <location>
        <begin position="19"/>
        <end position="56"/>
    </location>
</feature>
<feature type="compositionally biased region" description="Basic residues" evidence="1">
    <location>
        <begin position="47"/>
        <end position="56"/>
    </location>
</feature>
<keyword evidence="3" id="KW-1185">Reference proteome</keyword>
<dbReference type="PROSITE" id="PS51257">
    <property type="entry name" value="PROKAR_LIPOPROTEIN"/>
    <property type="match status" value="1"/>
</dbReference>
<organism evidence="2 3">
    <name type="scientific">Staphylococcus saccharolyticus</name>
    <dbReference type="NCBI Taxonomy" id="33028"/>
    <lineage>
        <taxon>Bacteria</taxon>
        <taxon>Bacillati</taxon>
        <taxon>Bacillota</taxon>
        <taxon>Bacilli</taxon>
        <taxon>Bacillales</taxon>
        <taxon>Staphylococcaceae</taxon>
        <taxon>Staphylococcus</taxon>
    </lineage>
</organism>
<evidence type="ECO:0000313" key="2">
    <source>
        <dbReference type="EMBL" id="SUM67174.1"/>
    </source>
</evidence>
<dbReference type="EMBL" id="UHDZ01000001">
    <property type="protein sequence ID" value="SUM67174.1"/>
    <property type="molecule type" value="Genomic_DNA"/>
</dbReference>
<protein>
    <submittedName>
        <fullName evidence="2">Putative lipoprotein</fullName>
    </submittedName>
</protein>